<evidence type="ECO:0000256" key="3">
    <source>
        <dbReference type="ARBA" id="ARBA00029596"/>
    </source>
</evidence>
<feature type="binding site" evidence="5">
    <location>
        <position position="137"/>
    </location>
    <ligand>
        <name>Mg(2+)</name>
        <dbReference type="ChEBI" id="CHEBI:18420"/>
    </ligand>
</feature>
<evidence type="ECO:0000256" key="6">
    <source>
        <dbReference type="SAM" id="MobiDB-lite"/>
    </source>
</evidence>
<comment type="cofactor">
    <cofactor evidence="1">
        <name>a divalent metal cation</name>
        <dbReference type="ChEBI" id="CHEBI:60240"/>
    </cofactor>
</comment>
<dbReference type="AlphaFoldDB" id="A0AAE3NRI6"/>
<protein>
    <recommendedName>
        <fullName evidence="2">Putative 4-hydroxy-4-methyl-2-oxoglutarate aldolase</fullName>
    </recommendedName>
    <alternativeName>
        <fullName evidence="3">Regulator of ribonuclease activity homolog</fullName>
    </alternativeName>
    <alternativeName>
        <fullName evidence="4">RraA-like protein</fullName>
    </alternativeName>
</protein>
<dbReference type="RefSeq" id="WP_275565768.1">
    <property type="nucleotide sequence ID" value="NZ_JARGYC010000004.1"/>
</dbReference>
<comment type="cofactor">
    <cofactor evidence="5">
        <name>Mg(2+)</name>
        <dbReference type="ChEBI" id="CHEBI:18420"/>
    </cofactor>
</comment>
<feature type="binding site" evidence="5">
    <location>
        <begin position="114"/>
        <end position="117"/>
    </location>
    <ligand>
        <name>substrate</name>
    </ligand>
</feature>
<evidence type="ECO:0000256" key="1">
    <source>
        <dbReference type="ARBA" id="ARBA00001968"/>
    </source>
</evidence>
<feature type="region of interest" description="Disordered" evidence="6">
    <location>
        <begin position="1"/>
        <end position="21"/>
    </location>
</feature>
<dbReference type="InterPro" id="IPR005493">
    <property type="entry name" value="RraA/RraA-like"/>
</dbReference>
<keyword evidence="5" id="KW-0479">Metal-binding</keyword>
<keyword evidence="8" id="KW-1185">Reference proteome</keyword>
<dbReference type="PANTHER" id="PTHR33254">
    <property type="entry name" value="4-HYDROXY-4-METHYL-2-OXOGLUTARATE ALDOLASE 3-RELATED"/>
    <property type="match status" value="1"/>
</dbReference>
<accession>A0AAE3NRI6</accession>
<dbReference type="NCBIfam" id="NF004850">
    <property type="entry name" value="PRK06201.1"/>
    <property type="match status" value="1"/>
</dbReference>
<dbReference type="Gene3D" id="3.50.30.40">
    <property type="entry name" value="Ribonuclease E inhibitor RraA/RraA-like"/>
    <property type="match status" value="1"/>
</dbReference>
<dbReference type="PANTHER" id="PTHR33254:SF4">
    <property type="entry name" value="4-HYDROXY-4-METHYL-2-OXOGLUTARATE ALDOLASE 3-RELATED"/>
    <property type="match status" value="1"/>
</dbReference>
<reference evidence="7" key="1">
    <citation type="submission" date="2023-03" db="EMBL/GenBank/DDBJ databases">
        <title>Multiphase analysis and comparison of six strains from genera Psychromarinibacter, Lutimaribacter, and Maritimibacter, including a novel species: Psychromarinibacter sediminicola sp. nov.</title>
        <authorList>
            <person name="Wang Y.-H."/>
            <person name="Ye M.-Q."/>
            <person name="Du Z.-J."/>
        </authorList>
    </citation>
    <scope>NUCLEOTIDE SEQUENCE</scope>
    <source>
        <strain evidence="7">C21-152</strain>
    </source>
</reference>
<dbReference type="InterPro" id="IPR036704">
    <property type="entry name" value="RraA/RraA-like_sf"/>
</dbReference>
<comment type="caution">
    <text evidence="7">The sequence shown here is derived from an EMBL/GenBank/DDBJ whole genome shotgun (WGS) entry which is preliminary data.</text>
</comment>
<keyword evidence="5" id="KW-0460">Magnesium</keyword>
<dbReference type="CDD" id="cd16841">
    <property type="entry name" value="RraA_family"/>
    <property type="match status" value="1"/>
</dbReference>
<dbReference type="SUPFAM" id="SSF89562">
    <property type="entry name" value="RraA-like"/>
    <property type="match status" value="1"/>
</dbReference>
<feature type="binding site" evidence="5">
    <location>
        <position position="136"/>
    </location>
    <ligand>
        <name>substrate</name>
    </ligand>
</feature>
<proteinExistence type="predicted"/>
<evidence type="ECO:0000256" key="4">
    <source>
        <dbReference type="ARBA" id="ARBA00030169"/>
    </source>
</evidence>
<evidence type="ECO:0000256" key="5">
    <source>
        <dbReference type="PIRSR" id="PIRSR605493-1"/>
    </source>
</evidence>
<evidence type="ECO:0000256" key="2">
    <source>
        <dbReference type="ARBA" id="ARBA00016549"/>
    </source>
</evidence>
<gene>
    <name evidence="7" type="ORF">P1J78_02665</name>
</gene>
<evidence type="ECO:0000313" key="8">
    <source>
        <dbReference type="Proteomes" id="UP001220964"/>
    </source>
</evidence>
<sequence>MLDKSIGAQKPKSSEMSPGPGFRVRAGFERLPRALVAQFGEYESTDISDAMNRMYAMGSQIHNLVNDAPLVGPACTVTVYPGDNLMVHKVLDIAEPGDIVVVDARGSTNAAVIGDLVANKARHRGIAGFVIDGLVRDLAGLKQCGLPVYARGVTPFGPLHRGPGEINYPVSCGGIVVHPGDVVRADTSGVTVVPQGHAREILARLAADRARLASYVASVIEGDFSNAWVDEQLAAAGCLFDE</sequence>
<dbReference type="EMBL" id="JARGYC010000004">
    <property type="protein sequence ID" value="MDF0599625.1"/>
    <property type="molecule type" value="Genomic_DNA"/>
</dbReference>
<evidence type="ECO:0000313" key="7">
    <source>
        <dbReference type="EMBL" id="MDF0599625.1"/>
    </source>
</evidence>
<organism evidence="7 8">
    <name type="scientific">Psychromarinibacter sediminicola</name>
    <dbReference type="NCBI Taxonomy" id="3033385"/>
    <lineage>
        <taxon>Bacteria</taxon>
        <taxon>Pseudomonadati</taxon>
        <taxon>Pseudomonadota</taxon>
        <taxon>Alphaproteobacteria</taxon>
        <taxon>Rhodobacterales</taxon>
        <taxon>Paracoccaceae</taxon>
        <taxon>Psychromarinibacter</taxon>
    </lineage>
</organism>
<dbReference type="Proteomes" id="UP001220964">
    <property type="component" value="Unassembled WGS sequence"/>
</dbReference>
<dbReference type="GO" id="GO:0046872">
    <property type="term" value="F:metal ion binding"/>
    <property type="evidence" value="ECO:0007669"/>
    <property type="project" value="UniProtKB-KW"/>
</dbReference>
<name>A0AAE3NRI6_9RHOB</name>
<dbReference type="Pfam" id="PF03737">
    <property type="entry name" value="RraA-like"/>
    <property type="match status" value="1"/>
</dbReference>